<dbReference type="RefSeq" id="WP_154383151.1">
    <property type="nucleotide sequence ID" value="NZ_WKJK01000024.1"/>
</dbReference>
<proteinExistence type="predicted"/>
<organism evidence="1 2">
    <name type="scientific">Duganella guangzhouensis</name>
    <dbReference type="NCBI Taxonomy" id="2666084"/>
    <lineage>
        <taxon>Bacteria</taxon>
        <taxon>Pseudomonadati</taxon>
        <taxon>Pseudomonadota</taxon>
        <taxon>Betaproteobacteria</taxon>
        <taxon>Burkholderiales</taxon>
        <taxon>Oxalobacteraceae</taxon>
        <taxon>Telluria group</taxon>
        <taxon>Duganella</taxon>
    </lineage>
</organism>
<evidence type="ECO:0000313" key="2">
    <source>
        <dbReference type="Proteomes" id="UP000433309"/>
    </source>
</evidence>
<reference evidence="1 2" key="1">
    <citation type="submission" date="2019-11" db="EMBL/GenBank/DDBJ databases">
        <title>Novel species isolated from a subtropical stream in China.</title>
        <authorList>
            <person name="Lu H."/>
        </authorList>
    </citation>
    <scope>NUCLEOTIDE SEQUENCE [LARGE SCALE GENOMIC DNA]</scope>
    <source>
        <strain evidence="1 2">FT80W</strain>
    </source>
</reference>
<gene>
    <name evidence="1" type="ORF">GJ699_30340</name>
</gene>
<dbReference type="AlphaFoldDB" id="A0A6I2L8T4"/>
<dbReference type="EMBL" id="WKJK01000024">
    <property type="protein sequence ID" value="MRW94283.1"/>
    <property type="molecule type" value="Genomic_DNA"/>
</dbReference>
<accession>A0A6I2L8T4</accession>
<comment type="caution">
    <text evidence="1">The sequence shown here is derived from an EMBL/GenBank/DDBJ whole genome shotgun (WGS) entry which is preliminary data.</text>
</comment>
<name>A0A6I2L8T4_9BURK</name>
<protein>
    <submittedName>
        <fullName evidence="1">Uncharacterized protein</fullName>
    </submittedName>
</protein>
<sequence>MQRHTKPLEQYLSDVRFDAWISFKRAQAGLDIPSGELGTADFRNSLKSIEKASERVLRKALSEDSFLPKERLDWILEDERQINWLMIFIKRKINIRRYPVIANLFGRNLVIASIDYLDEELQEKARTVERMQWDWNEHQKSDRLFQWFRREDEIARCNFAWTWLVDRRDRETKGRLPFRNYKDLLMFFDELDVSYKEKKYDADSIRDNWNQIRRREKNKKIGKKQYNFELSDKTADFIDKLALKYNSSRPQIIEALVQCEFEKGLYLPEKVKRISLD</sequence>
<dbReference type="Proteomes" id="UP000433309">
    <property type="component" value="Unassembled WGS sequence"/>
</dbReference>
<evidence type="ECO:0000313" key="1">
    <source>
        <dbReference type="EMBL" id="MRW94283.1"/>
    </source>
</evidence>
<keyword evidence="2" id="KW-1185">Reference proteome</keyword>